<evidence type="ECO:0000313" key="3">
    <source>
        <dbReference type="EMBL" id="CAB4213959.1"/>
    </source>
</evidence>
<accession>A0A6J5QDV6</accession>
<dbReference type="EMBL" id="LR798392">
    <property type="protein sequence ID" value="CAB5228618.1"/>
    <property type="molecule type" value="Genomic_DNA"/>
</dbReference>
<dbReference type="EMBL" id="LR797410">
    <property type="protein sequence ID" value="CAB4213959.1"/>
    <property type="molecule type" value="Genomic_DNA"/>
</dbReference>
<reference evidence="1" key="1">
    <citation type="submission" date="2020-05" db="EMBL/GenBank/DDBJ databases">
        <authorList>
            <person name="Chiriac C."/>
            <person name="Salcher M."/>
            <person name="Ghai R."/>
            <person name="Kavagutti S V."/>
        </authorList>
    </citation>
    <scope>NUCLEOTIDE SEQUENCE</scope>
</reference>
<organism evidence="1">
    <name type="scientific">uncultured Caudovirales phage</name>
    <dbReference type="NCBI Taxonomy" id="2100421"/>
    <lineage>
        <taxon>Viruses</taxon>
        <taxon>Duplodnaviria</taxon>
        <taxon>Heunggongvirae</taxon>
        <taxon>Uroviricota</taxon>
        <taxon>Caudoviricetes</taxon>
        <taxon>Peduoviridae</taxon>
        <taxon>Maltschvirus</taxon>
        <taxon>Maltschvirus maltsch</taxon>
    </lineage>
</organism>
<dbReference type="Gene3D" id="3.40.50.450">
    <property type="match status" value="1"/>
</dbReference>
<evidence type="ECO:0008006" key="5">
    <source>
        <dbReference type="Google" id="ProtNLM"/>
    </source>
</evidence>
<evidence type="ECO:0000313" key="4">
    <source>
        <dbReference type="EMBL" id="CAB5228618.1"/>
    </source>
</evidence>
<dbReference type="EMBL" id="LR797313">
    <property type="protein sequence ID" value="CAB4202596.1"/>
    <property type="molecule type" value="Genomic_DNA"/>
</dbReference>
<gene>
    <name evidence="1" type="ORF">UFOVP1013_6</name>
    <name evidence="2" type="ORF">UFOVP1364_23</name>
    <name evidence="3" type="ORF">UFOVP1462_6</name>
    <name evidence="4" type="ORF">UFOVP1550_15</name>
</gene>
<sequence>MIVYLAAPIDFAAGSDITLAKDSIKKHFQEQECVWVYDPAGAWNAPHDLIPDETVHWSNLRVLEAADILVAVLLKHTLTIGTVLEIQHAVDHNIPVIVIGNIGINSVALAALEVPTYESIRDWSEDGSPIVPIVNAHRPSTNQSLRR</sequence>
<proteinExistence type="predicted"/>
<protein>
    <recommendedName>
        <fullName evidence="5">Nucleoside 2-deoxyribosyltransferase</fullName>
    </recommendedName>
</protein>
<evidence type="ECO:0000313" key="2">
    <source>
        <dbReference type="EMBL" id="CAB4202596.1"/>
    </source>
</evidence>
<dbReference type="EMBL" id="LR796960">
    <property type="protein sequence ID" value="CAB4177874.1"/>
    <property type="molecule type" value="Genomic_DNA"/>
</dbReference>
<evidence type="ECO:0000313" key="1">
    <source>
        <dbReference type="EMBL" id="CAB4177874.1"/>
    </source>
</evidence>
<name>A0A6J5QDV6_9CAUD</name>
<dbReference type="SUPFAM" id="SSF52309">
    <property type="entry name" value="N-(deoxy)ribosyltransferase-like"/>
    <property type="match status" value="1"/>
</dbReference>